<accession>A0ABV6LSY9</accession>
<evidence type="ECO:0000313" key="2">
    <source>
        <dbReference type="EMBL" id="MFC0525525.1"/>
    </source>
</evidence>
<feature type="transmembrane region" description="Helical" evidence="1">
    <location>
        <begin position="36"/>
        <end position="59"/>
    </location>
</feature>
<proteinExistence type="predicted"/>
<dbReference type="Proteomes" id="UP001589836">
    <property type="component" value="Unassembled WGS sequence"/>
</dbReference>
<keyword evidence="1" id="KW-0472">Membrane</keyword>
<evidence type="ECO:0000256" key="1">
    <source>
        <dbReference type="SAM" id="Phobius"/>
    </source>
</evidence>
<reference evidence="2 3" key="1">
    <citation type="submission" date="2024-09" db="EMBL/GenBank/DDBJ databases">
        <authorList>
            <person name="Sun Q."/>
            <person name="Mori K."/>
        </authorList>
    </citation>
    <scope>NUCLEOTIDE SEQUENCE [LARGE SCALE GENOMIC DNA]</scope>
    <source>
        <strain evidence="2 3">NCAIM B.02529</strain>
    </source>
</reference>
<dbReference type="EMBL" id="JBHLTP010000013">
    <property type="protein sequence ID" value="MFC0525525.1"/>
    <property type="molecule type" value="Genomic_DNA"/>
</dbReference>
<keyword evidence="1" id="KW-1133">Transmembrane helix</keyword>
<organism evidence="2 3">
    <name type="scientific">Pontibacillus salicampi</name>
    <dbReference type="NCBI Taxonomy" id="1449801"/>
    <lineage>
        <taxon>Bacteria</taxon>
        <taxon>Bacillati</taxon>
        <taxon>Bacillota</taxon>
        <taxon>Bacilli</taxon>
        <taxon>Bacillales</taxon>
        <taxon>Bacillaceae</taxon>
        <taxon>Pontibacillus</taxon>
    </lineage>
</organism>
<comment type="caution">
    <text evidence="2">The sequence shown here is derived from an EMBL/GenBank/DDBJ whole genome shotgun (WGS) entry which is preliminary data.</text>
</comment>
<dbReference type="RefSeq" id="WP_377350892.1">
    <property type="nucleotide sequence ID" value="NZ_JBHLTP010000013.1"/>
</dbReference>
<sequence>MKLLVAIFIFLFVLSIPIYLSVWAYNDAKQRNKGRAYPVIVCLMVLLLPFFGIFIYAVFRKK</sequence>
<keyword evidence="3" id="KW-1185">Reference proteome</keyword>
<protein>
    <recommendedName>
        <fullName evidence="4">Cardiolipin synthase N-terminal domain-containing protein</fullName>
    </recommendedName>
</protein>
<evidence type="ECO:0000313" key="3">
    <source>
        <dbReference type="Proteomes" id="UP001589836"/>
    </source>
</evidence>
<name>A0ABV6LSY9_9BACI</name>
<gene>
    <name evidence="2" type="ORF">ACFFGV_18225</name>
</gene>
<keyword evidence="1" id="KW-0812">Transmembrane</keyword>
<evidence type="ECO:0008006" key="4">
    <source>
        <dbReference type="Google" id="ProtNLM"/>
    </source>
</evidence>